<protein>
    <submittedName>
        <fullName evidence="1">Uncharacterized protein</fullName>
    </submittedName>
</protein>
<sequence length="139" mass="15099">MTVLRPTRRRLFYVPGQRFLVLLPMIAAPVVLAIDLASVALVHLSLTDDAGEAGRAGMARVQFERTATPQSAEVAYDAATEVAKVHDIEIDPASFTVYADGAVTLKATKRAPTLLFKHVPGLKDLTEATETVTVSRPRW</sequence>
<dbReference type="Proteomes" id="UP001500957">
    <property type="component" value="Unassembled WGS sequence"/>
</dbReference>
<proteinExistence type="predicted"/>
<dbReference type="RefSeq" id="WP_344608990.1">
    <property type="nucleotide sequence ID" value="NZ_BAAAHE010000049.1"/>
</dbReference>
<evidence type="ECO:0000313" key="2">
    <source>
        <dbReference type="Proteomes" id="UP001500957"/>
    </source>
</evidence>
<comment type="caution">
    <text evidence="1">The sequence shown here is derived from an EMBL/GenBank/DDBJ whole genome shotgun (WGS) entry which is preliminary data.</text>
</comment>
<reference evidence="1 2" key="1">
    <citation type="journal article" date="2019" name="Int. J. Syst. Evol. Microbiol.">
        <title>The Global Catalogue of Microorganisms (GCM) 10K type strain sequencing project: providing services to taxonomists for standard genome sequencing and annotation.</title>
        <authorList>
            <consortium name="The Broad Institute Genomics Platform"/>
            <consortium name="The Broad Institute Genome Sequencing Center for Infectious Disease"/>
            <person name="Wu L."/>
            <person name="Ma J."/>
        </authorList>
    </citation>
    <scope>NUCLEOTIDE SEQUENCE [LARGE SCALE GENOMIC DNA]</scope>
    <source>
        <strain evidence="1 2">JCM 10671</strain>
    </source>
</reference>
<name>A0ABN1HAG8_9ACTN</name>
<gene>
    <name evidence="1" type="ORF">GCM10009547_44690</name>
</gene>
<dbReference type="EMBL" id="BAAAHE010000049">
    <property type="protein sequence ID" value="GAA0635601.1"/>
    <property type="molecule type" value="Genomic_DNA"/>
</dbReference>
<evidence type="ECO:0000313" key="1">
    <source>
        <dbReference type="EMBL" id="GAA0635601.1"/>
    </source>
</evidence>
<organism evidence="1 2">
    <name type="scientific">Sporichthya brevicatena</name>
    <dbReference type="NCBI Taxonomy" id="171442"/>
    <lineage>
        <taxon>Bacteria</taxon>
        <taxon>Bacillati</taxon>
        <taxon>Actinomycetota</taxon>
        <taxon>Actinomycetes</taxon>
        <taxon>Sporichthyales</taxon>
        <taxon>Sporichthyaceae</taxon>
        <taxon>Sporichthya</taxon>
    </lineage>
</organism>
<accession>A0ABN1HAG8</accession>
<keyword evidence="2" id="KW-1185">Reference proteome</keyword>